<feature type="compositionally biased region" description="Basic and acidic residues" evidence="1">
    <location>
        <begin position="48"/>
        <end position="58"/>
    </location>
</feature>
<evidence type="ECO:0000313" key="2">
    <source>
        <dbReference type="EMBL" id="CUG89170.1"/>
    </source>
</evidence>
<dbReference type="SUPFAM" id="SSF50978">
    <property type="entry name" value="WD40 repeat-like"/>
    <property type="match status" value="1"/>
</dbReference>
<feature type="region of interest" description="Disordered" evidence="1">
    <location>
        <begin position="24"/>
        <end position="58"/>
    </location>
</feature>
<feature type="compositionally biased region" description="Polar residues" evidence="1">
    <location>
        <begin position="1254"/>
        <end position="1265"/>
    </location>
</feature>
<reference evidence="3" key="1">
    <citation type="submission" date="2015-09" db="EMBL/GenBank/DDBJ databases">
        <authorList>
            <consortium name="Pathogen Informatics"/>
        </authorList>
    </citation>
    <scope>NUCLEOTIDE SEQUENCE [LARGE SCALE GENOMIC DNA]</scope>
    <source>
        <strain evidence="3">Lake Konstanz</strain>
    </source>
</reference>
<dbReference type="EMBL" id="CYKH01001711">
    <property type="protein sequence ID" value="CUG89170.1"/>
    <property type="molecule type" value="Genomic_DNA"/>
</dbReference>
<feature type="region of interest" description="Disordered" evidence="1">
    <location>
        <begin position="388"/>
        <end position="423"/>
    </location>
</feature>
<dbReference type="InterPro" id="IPR036322">
    <property type="entry name" value="WD40_repeat_dom_sf"/>
</dbReference>
<feature type="region of interest" description="Disordered" evidence="1">
    <location>
        <begin position="1534"/>
        <end position="1618"/>
    </location>
</feature>
<dbReference type="Proteomes" id="UP000051952">
    <property type="component" value="Unassembled WGS sequence"/>
</dbReference>
<feature type="compositionally biased region" description="Low complexity" evidence="1">
    <location>
        <begin position="972"/>
        <end position="992"/>
    </location>
</feature>
<keyword evidence="3" id="KW-1185">Reference proteome</keyword>
<dbReference type="InterPro" id="IPR011047">
    <property type="entry name" value="Quinoprotein_ADH-like_sf"/>
</dbReference>
<feature type="region of interest" description="Disordered" evidence="1">
    <location>
        <begin position="968"/>
        <end position="992"/>
    </location>
</feature>
<accession>A0A0S4JCQ8</accession>
<feature type="compositionally biased region" description="Low complexity" evidence="1">
    <location>
        <begin position="444"/>
        <end position="460"/>
    </location>
</feature>
<dbReference type="SUPFAM" id="SSF50998">
    <property type="entry name" value="Quinoprotein alcohol dehydrogenase-like"/>
    <property type="match status" value="1"/>
</dbReference>
<feature type="compositionally biased region" description="Low complexity" evidence="1">
    <location>
        <begin position="1594"/>
        <end position="1618"/>
    </location>
</feature>
<sequence length="1618" mass="173868">TLDTAFTATNAASARWTIDKALCNKYQPPPASPQSSTTGPSSPYPPEPSRKPQFHERKKEAVLLWDEDALDFSPILEALDPAASSDASGRGDVVTRSELLAVLRRPRRRGGVKGSEPSSSPQHRKQKSQQHATTAAASLSSYAMTPFLLARDSTAEAIDIVLRLEDVPSTPFIAAFTRTGKMFVMHRLTRQVEPTVAPINLESSVTAVASAERWNFGRSVPGLPAFASFLAVATASMRLHIVSCRSFSVRVAHHLPEPVHALVYCGLRHVLFGGTTSGSVVMWAVSEKGFCTMLARWQCQPSPPLGSPVSGRAKSVVALCISTAPLLAASQPAESEASPSSAVNNMMLVGYHDGSLVQLNLALLPAALELRHAVSEWKKSSEAGLVDVPARHIAEDEPPVSGGDAPTETSSPVSPNNAGGNGKRRVLLFRPRAQQLLRGGGGANSTATRTNTNTTTTSSGPVGDDDPEAAAESIVFVGFSRALGQLISVASSGNVTLFPKDFPSAPYSVFQDPSRRLEDRIVFACLDTDGTAVVLCDYSTNLTVVSLVSLTVTWKRQLQLAVVDGLAQRGRVGVMGENPLHSVPRCFCGMSLSIGAGSGGVNVLLINTSHGCCVILLDSASDPSSGAVFAKDSDDLLICERLVRNEDILVMSSPHQFCLYDTTLMDRARFISLDGAPEALVHPAVRRTMYAQHQPLRMSAMCVSLDGLRLYVGCGSCVTVARLDTGRALWRYGVLPPGGGSISSIVCGGIGNVPGNMFLCLTSQMQLVQCAYEPHVFDEFRVYPPMRTVSLLGAPKASLVSPLSCHVDTLLRLPGRAKAYWYVSADGKMSFSRWDVKLGEWAHDWVTTDGVASKAAGNPFAHVVKYATAAHGVSSAIANTKDVSPPPLCELRPDDSVFTSKLLSPLPMMCVGTLQGELLLIVTRPHPQRGECVARWRQQNRFYHSILSSEEEKPSAPGLTQNSVVYSVGEQSPRTPTSSPGRSSPPQLSSQQPAVTSVQFVPPFSLYVSDAKGAMCLWNIADVVLQLRLGSVLDSHKSALVGTNKRCFVHPVPRPPIVRFVGVEFVDEAATITQSFYSEVDHALVTVDQNSRVFRRPLMLNAFREDEAAAQPPPHRMTARATVDEDAAESEANKIQRLMVLMRKLRAAVHVVRCTWRLSKSFQETQPGSDVSSMMEASSLVQQSFFRGGGGGGGSAQQSSAFTDSRAVIVAVPQRAASCADVSSHHYANHRTQSLRDVISWDWTFDHEGVRAESSTVIAKATQSKKWGMTSGGSSSPGSDQHRSSVHRGNGRDRFQQAAGSALEASRSGTTEAGIPWNPFGASPKVGSAAPQRKLAFKLRQTVSSGSVTAEEQLRGKALPQQRGDDMGMGALQDVPGRSGLDVQRQRECFGFDPKTDPSYHTMKRQVSYMGLTRPTRMALALTFVPRIVHPESVEGNEEPIFDDPMNDHHNAHQSVMRRTPSTVRPSCAGGCCSAHPSRTTTTSVVADLRKAWVPFCSLKDEVETAVPTHPTKLHVPHGNASIPYSTKRALPAEEAPKSLQPPKMLTRPSSAGPSMTSMRTEATKHTTDGVRQPSRRVGFVTLPSGGGGGGGRSKTSQQQQRQRQGPTTSGTTPLHFV</sequence>
<name>A0A0S4JCQ8_BODSA</name>
<feature type="region of interest" description="Disordered" evidence="1">
    <location>
        <begin position="437"/>
        <end position="467"/>
    </location>
</feature>
<feature type="compositionally biased region" description="Polar residues" evidence="1">
    <location>
        <begin position="1548"/>
        <end position="1561"/>
    </location>
</feature>
<feature type="non-terminal residue" evidence="2">
    <location>
        <position position="1"/>
    </location>
</feature>
<proteinExistence type="predicted"/>
<evidence type="ECO:0000313" key="3">
    <source>
        <dbReference type="Proteomes" id="UP000051952"/>
    </source>
</evidence>
<feature type="region of interest" description="Disordered" evidence="1">
    <location>
        <begin position="104"/>
        <end position="130"/>
    </location>
</feature>
<organism evidence="2 3">
    <name type="scientific">Bodo saltans</name>
    <name type="common">Flagellated protozoan</name>
    <dbReference type="NCBI Taxonomy" id="75058"/>
    <lineage>
        <taxon>Eukaryota</taxon>
        <taxon>Discoba</taxon>
        <taxon>Euglenozoa</taxon>
        <taxon>Kinetoplastea</taxon>
        <taxon>Metakinetoplastina</taxon>
        <taxon>Eubodonida</taxon>
        <taxon>Bodonidae</taxon>
        <taxon>Bodo</taxon>
    </lineage>
</organism>
<dbReference type="VEuPathDB" id="TriTrypDB:BSAL_19675"/>
<feature type="compositionally biased region" description="Polar residues" evidence="1">
    <location>
        <begin position="407"/>
        <end position="418"/>
    </location>
</feature>
<protein>
    <submittedName>
        <fullName evidence="2">Uncharacterized protein</fullName>
    </submittedName>
</protein>
<evidence type="ECO:0000256" key="1">
    <source>
        <dbReference type="SAM" id="MobiDB-lite"/>
    </source>
</evidence>
<feature type="region of interest" description="Disordered" evidence="1">
    <location>
        <begin position="1254"/>
        <end position="1315"/>
    </location>
</feature>
<gene>
    <name evidence="2" type="ORF">BSAL_19675</name>
</gene>